<feature type="region of interest" description="Disordered" evidence="1">
    <location>
        <begin position="56"/>
        <end position="78"/>
    </location>
</feature>
<dbReference type="InterPro" id="IPR001969">
    <property type="entry name" value="Aspartic_peptidase_AS"/>
</dbReference>
<reference evidence="2" key="1">
    <citation type="submission" date="2017-05" db="UniProtKB">
        <authorList>
            <consortium name="EnsemblMetazoa"/>
        </authorList>
    </citation>
    <scope>IDENTIFICATION</scope>
</reference>
<dbReference type="EnsemblMetazoa" id="Aqu2.1.44386_001">
    <property type="protein sequence ID" value="Aqu2.1.44386_001"/>
    <property type="gene ID" value="Aqu2.1.44386"/>
</dbReference>
<evidence type="ECO:0008006" key="3">
    <source>
        <dbReference type="Google" id="ProtNLM"/>
    </source>
</evidence>
<sequence>MVLAVAKGSDDLETIVALADQIGEVATPTVNSVETPPLSVEVEQLRSQNSIHQTLFQSLQQHSSSNSKPRDPQQRSASLTPSSLCWYHNRFGEKAAKCAHLLLDTGAEVSVVPPTQSDRYCCSLNLTLPM</sequence>
<evidence type="ECO:0000313" key="2">
    <source>
        <dbReference type="EnsemblMetazoa" id="Aqu2.1.44386_001"/>
    </source>
</evidence>
<dbReference type="InParanoid" id="A0A1X7VWX6"/>
<feature type="compositionally biased region" description="Polar residues" evidence="1">
    <location>
        <begin position="56"/>
        <end position="67"/>
    </location>
</feature>
<name>A0A1X7VWX6_AMPQE</name>
<dbReference type="PROSITE" id="PS00141">
    <property type="entry name" value="ASP_PROTEASE"/>
    <property type="match status" value="1"/>
</dbReference>
<proteinExistence type="predicted"/>
<organism evidence="2">
    <name type="scientific">Amphimedon queenslandica</name>
    <name type="common">Sponge</name>
    <dbReference type="NCBI Taxonomy" id="400682"/>
    <lineage>
        <taxon>Eukaryota</taxon>
        <taxon>Metazoa</taxon>
        <taxon>Porifera</taxon>
        <taxon>Demospongiae</taxon>
        <taxon>Heteroscleromorpha</taxon>
        <taxon>Haplosclerida</taxon>
        <taxon>Niphatidae</taxon>
        <taxon>Amphimedon</taxon>
    </lineage>
</organism>
<dbReference type="GO" id="GO:0006508">
    <property type="term" value="P:proteolysis"/>
    <property type="evidence" value="ECO:0007669"/>
    <property type="project" value="InterPro"/>
</dbReference>
<dbReference type="GO" id="GO:0004190">
    <property type="term" value="F:aspartic-type endopeptidase activity"/>
    <property type="evidence" value="ECO:0007669"/>
    <property type="project" value="InterPro"/>
</dbReference>
<protein>
    <recommendedName>
        <fullName evidence="3">Peptidase A2 domain-containing protein</fullName>
    </recommendedName>
</protein>
<accession>A0A1X7VWX6</accession>
<dbReference type="AlphaFoldDB" id="A0A1X7VWX6"/>
<evidence type="ECO:0000256" key="1">
    <source>
        <dbReference type="SAM" id="MobiDB-lite"/>
    </source>
</evidence>